<evidence type="ECO:0000313" key="3">
    <source>
        <dbReference type="Proteomes" id="UP001628179"/>
    </source>
</evidence>
<feature type="region of interest" description="Disordered" evidence="1">
    <location>
        <begin position="538"/>
        <end position="557"/>
    </location>
</feature>
<comment type="caution">
    <text evidence="2">The sequence shown here is derived from an EMBL/GenBank/DDBJ whole genome shotgun (WGS) entry which is preliminary data.</text>
</comment>
<feature type="compositionally biased region" description="Basic and acidic residues" evidence="1">
    <location>
        <begin position="195"/>
        <end position="208"/>
    </location>
</feature>
<feature type="compositionally biased region" description="Low complexity" evidence="1">
    <location>
        <begin position="482"/>
        <end position="507"/>
    </location>
</feature>
<protein>
    <submittedName>
        <fullName evidence="2">GTPase Obg</fullName>
    </submittedName>
</protein>
<dbReference type="Proteomes" id="UP001628179">
    <property type="component" value="Unassembled WGS sequence"/>
</dbReference>
<dbReference type="GeneID" id="98172225"/>
<accession>A0ABQ0G0K6</accession>
<reference evidence="2 3" key="1">
    <citation type="submission" date="2024-09" db="EMBL/GenBank/DDBJ databases">
        <title>Itraconazole resistance in Madurella fahalii resulting from another homologue of gene encoding cytochrome P450 14-alpha sterol demethylase (CYP51).</title>
        <authorList>
            <person name="Yoshioka I."/>
            <person name="Fahal A.H."/>
            <person name="Kaneko S."/>
            <person name="Yaguchi T."/>
        </authorList>
    </citation>
    <scope>NUCLEOTIDE SEQUENCE [LARGE SCALE GENOMIC DNA]</scope>
    <source>
        <strain evidence="2 3">IFM 68171</strain>
    </source>
</reference>
<feature type="region of interest" description="Disordered" evidence="1">
    <location>
        <begin position="469"/>
        <end position="520"/>
    </location>
</feature>
<dbReference type="RefSeq" id="XP_070913003.1">
    <property type="nucleotide sequence ID" value="XM_071056902.1"/>
</dbReference>
<feature type="region of interest" description="Disordered" evidence="1">
    <location>
        <begin position="195"/>
        <end position="405"/>
    </location>
</feature>
<dbReference type="EMBL" id="BAAFSV010000001">
    <property type="protein sequence ID" value="GAB1311270.1"/>
    <property type="molecule type" value="Genomic_DNA"/>
</dbReference>
<name>A0ABQ0G0K6_9PEZI</name>
<evidence type="ECO:0000313" key="2">
    <source>
        <dbReference type="EMBL" id="GAB1311270.1"/>
    </source>
</evidence>
<keyword evidence="3" id="KW-1185">Reference proteome</keyword>
<proteinExistence type="predicted"/>
<organism evidence="2 3">
    <name type="scientific">Madurella fahalii</name>
    <dbReference type="NCBI Taxonomy" id="1157608"/>
    <lineage>
        <taxon>Eukaryota</taxon>
        <taxon>Fungi</taxon>
        <taxon>Dikarya</taxon>
        <taxon>Ascomycota</taxon>
        <taxon>Pezizomycotina</taxon>
        <taxon>Sordariomycetes</taxon>
        <taxon>Sordariomycetidae</taxon>
        <taxon>Sordariales</taxon>
        <taxon>Sordariales incertae sedis</taxon>
        <taxon>Madurella</taxon>
    </lineage>
</organism>
<sequence length="594" mass="65938">MHISVTKETGWEGDGPNDGFTPCRKVNKRYRFILDVSLGSPEARVGINKAATQVERLKDCPAINKPEAPANFKELCCYVCGKTRSGRYHQQLQAKRGEITIPSLCRGCRRDRKVRISSCGRGEYCHRRVTRRQAHVDNREWCANCGVLRSERYHELYISGNLPPWSEICGKCKKMVKDGGERELRRMLSEELMKRWSSKQERGHADRHSQRRSRNNRAAPKHHTSHHKAETDRNQSSAGGIPTDDSPQKSQDHGEPTAVSAIRDHNAESSISTKGSQGLEAQEVSKAMAKKDTPGGGLNPALAEQQEPRKSSQPEKSDEGLKPCESEQVTQPQEKRERPGPGLPSATAADTQQHQKNHGRRRDSHRQRGSASQPPPPQPERQPQQQHRDNSRPKQSRPMGVSDMYWASEEGARESGFTRAFGFPGVYEYNSNNNCGHYHYGHDFDRPQQGVGATFVGVDGAFSAMRPTNYSCSESEDEAGRYRASSTTATTTSYSQGTTASSSSNSGRSRRSVATSVDTSPELGGAAAFGYFSAASTKKGRAGMPSPNHHRQQRTASRIWEINSAEAEEIEKAHVKLLGVKRNDENSTRSITSE</sequence>
<feature type="compositionally biased region" description="Basic residues" evidence="1">
    <location>
        <begin position="355"/>
        <end position="368"/>
    </location>
</feature>
<gene>
    <name evidence="2" type="ORF">MFIFM68171_01480</name>
</gene>
<feature type="compositionally biased region" description="Basic and acidic residues" evidence="1">
    <location>
        <begin position="246"/>
        <end position="255"/>
    </location>
</feature>
<feature type="compositionally biased region" description="Basic residues" evidence="1">
    <location>
        <begin position="209"/>
        <end position="226"/>
    </location>
</feature>
<feature type="compositionally biased region" description="Basic and acidic residues" evidence="1">
    <location>
        <begin position="306"/>
        <end position="325"/>
    </location>
</feature>
<evidence type="ECO:0000256" key="1">
    <source>
        <dbReference type="SAM" id="MobiDB-lite"/>
    </source>
</evidence>